<gene>
    <name evidence="1" type="ORF">LCGC14_2125590</name>
</gene>
<proteinExistence type="predicted"/>
<dbReference type="AlphaFoldDB" id="A0A0F9EQ57"/>
<reference evidence="1" key="1">
    <citation type="journal article" date="2015" name="Nature">
        <title>Complex archaea that bridge the gap between prokaryotes and eukaryotes.</title>
        <authorList>
            <person name="Spang A."/>
            <person name="Saw J.H."/>
            <person name="Jorgensen S.L."/>
            <person name="Zaremba-Niedzwiedzka K."/>
            <person name="Martijn J."/>
            <person name="Lind A.E."/>
            <person name="van Eijk R."/>
            <person name="Schleper C."/>
            <person name="Guy L."/>
            <person name="Ettema T.J."/>
        </authorList>
    </citation>
    <scope>NUCLEOTIDE SEQUENCE</scope>
</reference>
<comment type="caution">
    <text evidence="1">The sequence shown here is derived from an EMBL/GenBank/DDBJ whole genome shotgun (WGS) entry which is preliminary data.</text>
</comment>
<accession>A0A0F9EQ57</accession>
<protein>
    <submittedName>
        <fullName evidence="1">Uncharacterized protein</fullName>
    </submittedName>
</protein>
<dbReference type="EMBL" id="LAZR01026548">
    <property type="protein sequence ID" value="KKL68376.1"/>
    <property type="molecule type" value="Genomic_DNA"/>
</dbReference>
<organism evidence="1">
    <name type="scientific">marine sediment metagenome</name>
    <dbReference type="NCBI Taxonomy" id="412755"/>
    <lineage>
        <taxon>unclassified sequences</taxon>
        <taxon>metagenomes</taxon>
        <taxon>ecological metagenomes</taxon>
    </lineage>
</organism>
<sequence>MDGPSISLRTFLEKLLNQTDQALRDDAEGIIRELYGGTK</sequence>
<name>A0A0F9EQ57_9ZZZZ</name>
<evidence type="ECO:0000313" key="1">
    <source>
        <dbReference type="EMBL" id="KKL68376.1"/>
    </source>
</evidence>